<name>A0A6M6DNQ6_PRIMG</name>
<proteinExistence type="predicted"/>
<protein>
    <submittedName>
        <fullName evidence="1">Uncharacterized protein</fullName>
    </submittedName>
</protein>
<organism evidence="1 2">
    <name type="scientific">Priestia megaterium</name>
    <name type="common">Bacillus megaterium</name>
    <dbReference type="NCBI Taxonomy" id="1404"/>
    <lineage>
        <taxon>Bacteria</taxon>
        <taxon>Bacillati</taxon>
        <taxon>Bacillota</taxon>
        <taxon>Bacilli</taxon>
        <taxon>Bacillales</taxon>
        <taxon>Bacillaceae</taxon>
        <taxon>Priestia</taxon>
    </lineage>
</organism>
<evidence type="ECO:0000313" key="2">
    <source>
        <dbReference type="Proteomes" id="UP000501076"/>
    </source>
</evidence>
<evidence type="ECO:0000313" key="1">
    <source>
        <dbReference type="EMBL" id="QJX74734.1"/>
    </source>
</evidence>
<geneLocation type="plasmid" evidence="2">
    <name>pfdu301g</name>
</geneLocation>
<dbReference type="RefSeq" id="WP_171776450.1">
    <property type="nucleotide sequence ID" value="NZ_CP045269.1"/>
</dbReference>
<gene>
    <name evidence="1" type="ORF">FDZ14_00510</name>
</gene>
<dbReference type="AlphaFoldDB" id="A0A6M6DNQ6"/>
<dbReference type="Proteomes" id="UP000501076">
    <property type="component" value="Plasmid pFDU301G"/>
</dbReference>
<accession>A0A6M6DNQ6</accession>
<reference evidence="1 2" key="1">
    <citation type="submission" date="2019-10" db="EMBL/GenBank/DDBJ databases">
        <title>Complete genome sequences for adaption low water activity.</title>
        <authorList>
            <person name="Zhao L."/>
            <person name="Zhong J."/>
        </authorList>
    </citation>
    <scope>NUCLEOTIDE SEQUENCE [LARGE SCALE GENOMIC DNA]</scope>
    <source>
        <strain evidence="1 2">FDU301</strain>
        <plasmid evidence="2">pfdu301g</plasmid>
    </source>
</reference>
<sequence length="125" mass="14622">MFGINSIVDKQKTVKVRKVRSDKKKSVRVWLDAYTYRKVLKNSKLNNMTITSFCSNIVSYQLQERESFQYDPVGYGVDEHQVHIKLSQSDYEIICELSGEWFYPSIRQTVHRVLKNGLKVEGLSK</sequence>
<keyword evidence="1" id="KW-0614">Plasmid</keyword>
<dbReference type="EMBL" id="CP045269">
    <property type="protein sequence ID" value="QJX74734.1"/>
    <property type="molecule type" value="Genomic_DNA"/>
</dbReference>